<sequence length="59" mass="6673">MFPDPEIAKKFSCKRSKTFYIVSDGLGPYFKKLAVDELNKPDVLIYLFTHIATAPNVGH</sequence>
<keyword evidence="2" id="KW-1185">Reference proteome</keyword>
<comment type="caution">
    <text evidence="1">The sequence shown here is derived from an EMBL/GenBank/DDBJ whole genome shotgun (WGS) entry which is preliminary data.</text>
</comment>
<accession>A0ACB8CWR3</accession>
<evidence type="ECO:0000313" key="2">
    <source>
        <dbReference type="Proteomes" id="UP000821865"/>
    </source>
</evidence>
<evidence type="ECO:0000313" key="1">
    <source>
        <dbReference type="EMBL" id="KAH7953708.1"/>
    </source>
</evidence>
<dbReference type="EMBL" id="CM023473">
    <property type="protein sequence ID" value="KAH7953708.1"/>
    <property type="molecule type" value="Genomic_DNA"/>
</dbReference>
<gene>
    <name evidence="1" type="ORF">HPB49_011507</name>
</gene>
<protein>
    <submittedName>
        <fullName evidence="1">Uncharacterized protein</fullName>
    </submittedName>
</protein>
<dbReference type="Proteomes" id="UP000821865">
    <property type="component" value="Chromosome 4"/>
</dbReference>
<reference evidence="1" key="1">
    <citation type="submission" date="2020-05" db="EMBL/GenBank/DDBJ databases">
        <title>Large-scale comparative analyses of tick genomes elucidate their genetic diversity and vector capacities.</title>
        <authorList>
            <person name="Jia N."/>
            <person name="Wang J."/>
            <person name="Shi W."/>
            <person name="Du L."/>
            <person name="Sun Y."/>
            <person name="Zhan W."/>
            <person name="Jiang J."/>
            <person name="Wang Q."/>
            <person name="Zhang B."/>
            <person name="Ji P."/>
            <person name="Sakyi L.B."/>
            <person name="Cui X."/>
            <person name="Yuan T."/>
            <person name="Jiang B."/>
            <person name="Yang W."/>
            <person name="Lam T.T.-Y."/>
            <person name="Chang Q."/>
            <person name="Ding S."/>
            <person name="Wang X."/>
            <person name="Zhu J."/>
            <person name="Ruan X."/>
            <person name="Zhao L."/>
            <person name="Wei J."/>
            <person name="Que T."/>
            <person name="Du C."/>
            <person name="Cheng J."/>
            <person name="Dai P."/>
            <person name="Han X."/>
            <person name="Huang E."/>
            <person name="Gao Y."/>
            <person name="Liu J."/>
            <person name="Shao H."/>
            <person name="Ye R."/>
            <person name="Li L."/>
            <person name="Wei W."/>
            <person name="Wang X."/>
            <person name="Wang C."/>
            <person name="Yang T."/>
            <person name="Huo Q."/>
            <person name="Li W."/>
            <person name="Guo W."/>
            <person name="Chen H."/>
            <person name="Zhou L."/>
            <person name="Ni X."/>
            <person name="Tian J."/>
            <person name="Zhou Y."/>
            <person name="Sheng Y."/>
            <person name="Liu T."/>
            <person name="Pan Y."/>
            <person name="Xia L."/>
            <person name="Li J."/>
            <person name="Zhao F."/>
            <person name="Cao W."/>
        </authorList>
    </citation>
    <scope>NUCLEOTIDE SEQUENCE</scope>
    <source>
        <strain evidence="1">Dsil-2018</strain>
    </source>
</reference>
<name>A0ACB8CWR3_DERSI</name>
<proteinExistence type="predicted"/>
<organism evidence="1 2">
    <name type="scientific">Dermacentor silvarum</name>
    <name type="common">Tick</name>
    <dbReference type="NCBI Taxonomy" id="543639"/>
    <lineage>
        <taxon>Eukaryota</taxon>
        <taxon>Metazoa</taxon>
        <taxon>Ecdysozoa</taxon>
        <taxon>Arthropoda</taxon>
        <taxon>Chelicerata</taxon>
        <taxon>Arachnida</taxon>
        <taxon>Acari</taxon>
        <taxon>Parasitiformes</taxon>
        <taxon>Ixodida</taxon>
        <taxon>Ixodoidea</taxon>
        <taxon>Ixodidae</taxon>
        <taxon>Rhipicephalinae</taxon>
        <taxon>Dermacentor</taxon>
    </lineage>
</organism>